<dbReference type="Proteomes" id="UP000248646">
    <property type="component" value="Unassembled WGS sequence"/>
</dbReference>
<dbReference type="AlphaFoldDB" id="A0A2W7MX79"/>
<feature type="transmembrane region" description="Helical" evidence="2">
    <location>
        <begin position="298"/>
        <end position="318"/>
    </location>
</feature>
<keyword evidence="2" id="KW-0472">Membrane</keyword>
<dbReference type="RefSeq" id="WP_111438904.1">
    <property type="nucleotide sequence ID" value="NZ_QKZI01000001.1"/>
</dbReference>
<feature type="transmembrane region" description="Helical" evidence="2">
    <location>
        <begin position="164"/>
        <end position="185"/>
    </location>
</feature>
<evidence type="ECO:0000256" key="2">
    <source>
        <dbReference type="SAM" id="Phobius"/>
    </source>
</evidence>
<protein>
    <submittedName>
        <fullName evidence="3">Uncharacterized protein</fullName>
    </submittedName>
</protein>
<feature type="transmembrane region" description="Helical" evidence="2">
    <location>
        <begin position="324"/>
        <end position="344"/>
    </location>
</feature>
<feature type="transmembrane region" description="Helical" evidence="2">
    <location>
        <begin position="197"/>
        <end position="216"/>
    </location>
</feature>
<proteinExistence type="predicted"/>
<reference evidence="3 4" key="1">
    <citation type="submission" date="2018-06" db="EMBL/GenBank/DDBJ databases">
        <title>Genomic Encyclopedia of Type Strains, Phase IV (KMG-IV): sequencing the most valuable type-strain genomes for metagenomic binning, comparative biology and taxonomic classification.</title>
        <authorList>
            <person name="Goeker M."/>
        </authorList>
    </citation>
    <scope>NUCLEOTIDE SEQUENCE [LARGE SCALE GENOMIC DNA]</scope>
    <source>
        <strain evidence="3 4">DSM 5</strain>
    </source>
</reference>
<sequence>MKDERSSLHQVFIILFATYAISNIIHYFFEEFSLVPLFIGTAVVISVCCYVGKSTIVNIVLNLAIALQMTSVLSFLLSNFMQLQPLLALSAVAISLFLLLSFLPLLFADEDYLSTISDSLLAASAPTTMLLLMKNHELLDILLLIYPVIVSCLYVILSSKVEDGFSILISNTISSLGIASLLTVFTSNMSIFSTFSLYDMVLAVTWLSTIVMAFLFNNDPKQLFQLCYQRFLEEKETIQKDIATLKQQVTNADQLSDEDLFHIINPLKSIHMEKVITKVLPSSVTRYNLQGKCREKNATTWLLVFSAYLVYLGFSLYLSNAYDVSSLLLLLFGIIYCIITPIIISRYLYKKLIDHVNTAIVIPFNRLNDERNTLVKSIKVILQERGFTYLTQEDFENVYFNMKEIPQTSLDSPSDFNAQNV</sequence>
<keyword evidence="2" id="KW-1133">Transmembrane helix</keyword>
<dbReference type="EMBL" id="QKZI01000001">
    <property type="protein sequence ID" value="PZX08321.1"/>
    <property type="molecule type" value="Genomic_DNA"/>
</dbReference>
<feature type="transmembrane region" description="Helical" evidence="2">
    <location>
        <begin position="35"/>
        <end position="52"/>
    </location>
</feature>
<dbReference type="OrthoDB" id="2966604at2"/>
<evidence type="ECO:0000313" key="3">
    <source>
        <dbReference type="EMBL" id="PZX08321.1"/>
    </source>
</evidence>
<keyword evidence="1" id="KW-0175">Coiled coil</keyword>
<feature type="transmembrane region" description="Helical" evidence="2">
    <location>
        <begin position="138"/>
        <end position="157"/>
    </location>
</feature>
<feature type="coiled-coil region" evidence="1">
    <location>
        <begin position="228"/>
        <end position="255"/>
    </location>
</feature>
<comment type="caution">
    <text evidence="3">The sequence shown here is derived from an EMBL/GenBank/DDBJ whole genome shotgun (WGS) entry which is preliminary data.</text>
</comment>
<feature type="transmembrane region" description="Helical" evidence="2">
    <location>
        <begin position="12"/>
        <end position="29"/>
    </location>
</feature>
<evidence type="ECO:0000256" key="1">
    <source>
        <dbReference type="SAM" id="Coils"/>
    </source>
</evidence>
<keyword evidence="2" id="KW-0812">Transmembrane</keyword>
<accession>A0A2W7MX79</accession>
<organism evidence="3 4">
    <name type="scientific">Psychrobacillus insolitus</name>
    <dbReference type="NCBI Taxonomy" id="1461"/>
    <lineage>
        <taxon>Bacteria</taxon>
        <taxon>Bacillati</taxon>
        <taxon>Bacillota</taxon>
        <taxon>Bacilli</taxon>
        <taxon>Bacillales</taxon>
        <taxon>Bacillaceae</taxon>
        <taxon>Psychrobacillus</taxon>
    </lineage>
</organism>
<name>A0A2W7MX79_9BACI</name>
<feature type="transmembrane region" description="Helical" evidence="2">
    <location>
        <begin position="86"/>
        <end position="108"/>
    </location>
</feature>
<gene>
    <name evidence="3" type="ORF">C7437_1011445</name>
</gene>
<evidence type="ECO:0000313" key="4">
    <source>
        <dbReference type="Proteomes" id="UP000248646"/>
    </source>
</evidence>
<keyword evidence="4" id="KW-1185">Reference proteome</keyword>